<comment type="caution">
    <text evidence="3">The sequence shown here is derived from an EMBL/GenBank/DDBJ whole genome shotgun (WGS) entry which is preliminary data.</text>
</comment>
<evidence type="ECO:0000259" key="2">
    <source>
        <dbReference type="Pfam" id="PF01593"/>
    </source>
</evidence>
<evidence type="ECO:0000313" key="3">
    <source>
        <dbReference type="EMBL" id="MEF3367850.1"/>
    </source>
</evidence>
<dbReference type="RefSeq" id="WP_332082888.1">
    <property type="nucleotide sequence ID" value="NZ_JAZHYN010000062.1"/>
</dbReference>
<dbReference type="Gene3D" id="3.50.50.60">
    <property type="entry name" value="FAD/NAD(P)-binding domain"/>
    <property type="match status" value="2"/>
</dbReference>
<name>A0ABU7XL05_9HYPH</name>
<dbReference type="PRINTS" id="PR00419">
    <property type="entry name" value="ADXRDTASE"/>
</dbReference>
<dbReference type="PANTHER" id="PTHR43563:SF14">
    <property type="entry name" value="AMINE OXIDASE"/>
    <property type="match status" value="1"/>
</dbReference>
<protein>
    <submittedName>
        <fullName evidence="3">FAD-dependent oxidoreductase</fullName>
    </submittedName>
</protein>
<gene>
    <name evidence="3" type="ORF">V3H18_15055</name>
</gene>
<evidence type="ECO:0000256" key="1">
    <source>
        <dbReference type="ARBA" id="ARBA00005995"/>
    </source>
</evidence>
<evidence type="ECO:0000313" key="4">
    <source>
        <dbReference type="Proteomes" id="UP001350748"/>
    </source>
</evidence>
<dbReference type="Pfam" id="PF01593">
    <property type="entry name" value="Amino_oxidase"/>
    <property type="match status" value="2"/>
</dbReference>
<dbReference type="Proteomes" id="UP001350748">
    <property type="component" value="Unassembled WGS sequence"/>
</dbReference>
<accession>A0ABU7XL05</accession>
<feature type="domain" description="Amine oxidase" evidence="2">
    <location>
        <begin position="11"/>
        <end position="85"/>
    </location>
</feature>
<dbReference type="PANTHER" id="PTHR43563">
    <property type="entry name" value="AMINE OXIDASE"/>
    <property type="match status" value="1"/>
</dbReference>
<dbReference type="InterPro" id="IPR036188">
    <property type="entry name" value="FAD/NAD-bd_sf"/>
</dbReference>
<organism evidence="3 4">
    <name type="scientific">Methylocystis borbori</name>
    <dbReference type="NCBI Taxonomy" id="3118750"/>
    <lineage>
        <taxon>Bacteria</taxon>
        <taxon>Pseudomonadati</taxon>
        <taxon>Pseudomonadota</taxon>
        <taxon>Alphaproteobacteria</taxon>
        <taxon>Hyphomicrobiales</taxon>
        <taxon>Methylocystaceae</taxon>
        <taxon>Methylocystis</taxon>
    </lineage>
</organism>
<dbReference type="SUPFAM" id="SSF51905">
    <property type="entry name" value="FAD/NAD(P)-binding domain"/>
    <property type="match status" value="1"/>
</dbReference>
<sequence length="538" mass="59448">MHDVAIVGSGLSGLALATKLYRRGHDIVVLEARDRLGGRILTVPGPNGSGFDLGPTWHWPKTQPLVAQLVKELGLVDFAQYDEGAVLHLREGDKKAERIEGQSLYEDARRIHGGAGALIAGLAKQLPSSAICLQTEVKALRDCGDHIAVTVIAGGETKEIAAKHVVLSLPPRLAREMIQFTPALDEPTTHALQGAETWMAAQAKVVIEYSSPFWRGENLSGAAFVTHEQATIGEIFDSCDISAQLFALGGFIALSPELRESFKVGLPMLFYSQINAVFGRDIEHGAIHYQDWAAEKYTCSAADREFREDDKTHDAANPMLRQSLWDKKLYFGGSETAARSAGYLEGALDAARRVERALSAIDTKRRMSRAEDDDPYKDYPLNEASLARFAAWVDSRSDVVFENYRRRLNRALASQQRENLTQISILGAMEDIFQEALTEVNRLPFDMAAVSVEKGRASLTPAVQQPFGDLMQAIIDDVVAFNRTSCALSNFPGEHHLSKDYLQVIMQDIAAAWREFSLSANRMLLEKKNAQFTQEKTE</sequence>
<reference evidence="3 4" key="1">
    <citation type="submission" date="2024-02" db="EMBL/GenBank/DDBJ databases">
        <authorList>
            <person name="Grouzdev D."/>
        </authorList>
    </citation>
    <scope>NUCLEOTIDE SEQUENCE [LARGE SCALE GENOMIC DNA]</scope>
    <source>
        <strain evidence="3 4">9N</strain>
    </source>
</reference>
<dbReference type="InterPro" id="IPR050703">
    <property type="entry name" value="Flavin_MAO"/>
</dbReference>
<feature type="domain" description="Amine oxidase" evidence="2">
    <location>
        <begin position="105"/>
        <end position="354"/>
    </location>
</feature>
<dbReference type="EMBL" id="JAZHYN010000062">
    <property type="protein sequence ID" value="MEF3367850.1"/>
    <property type="molecule type" value="Genomic_DNA"/>
</dbReference>
<dbReference type="SUPFAM" id="SSF54373">
    <property type="entry name" value="FAD-linked reductases, C-terminal domain"/>
    <property type="match status" value="1"/>
</dbReference>
<comment type="similarity">
    <text evidence="1">Belongs to the flavin monoamine oxidase family.</text>
</comment>
<dbReference type="InterPro" id="IPR002937">
    <property type="entry name" value="Amino_oxidase"/>
</dbReference>
<keyword evidence="4" id="KW-1185">Reference proteome</keyword>
<proteinExistence type="inferred from homology"/>